<dbReference type="Pfam" id="PF00675">
    <property type="entry name" value="Peptidase_M16"/>
    <property type="match status" value="1"/>
</dbReference>
<dbReference type="InterPro" id="IPR007863">
    <property type="entry name" value="Peptidase_M16_C"/>
</dbReference>
<dbReference type="Gene3D" id="3.30.830.10">
    <property type="entry name" value="Metalloenzyme, LuxS/M16 peptidase-like"/>
    <property type="match status" value="2"/>
</dbReference>
<evidence type="ECO:0000259" key="3">
    <source>
        <dbReference type="Pfam" id="PF05193"/>
    </source>
</evidence>
<protein>
    <recommendedName>
        <fullName evidence="5">Insulinase family protein</fullName>
    </recommendedName>
</protein>
<dbReference type="SUPFAM" id="SSF63411">
    <property type="entry name" value="LuxS/MPP-like metallohydrolase"/>
    <property type="match status" value="2"/>
</dbReference>
<dbReference type="EMBL" id="UINC01000697">
    <property type="protein sequence ID" value="SUZ59740.1"/>
    <property type="molecule type" value="Genomic_DNA"/>
</dbReference>
<dbReference type="InterPro" id="IPR011249">
    <property type="entry name" value="Metalloenz_LuxS/M16"/>
</dbReference>
<organism evidence="4">
    <name type="scientific">marine metagenome</name>
    <dbReference type="NCBI Taxonomy" id="408172"/>
    <lineage>
        <taxon>unclassified sequences</taxon>
        <taxon>metagenomes</taxon>
        <taxon>ecological metagenomes</taxon>
    </lineage>
</organism>
<dbReference type="PANTHER" id="PTHR11851:SF49">
    <property type="entry name" value="MITOCHONDRIAL-PROCESSING PEPTIDASE SUBUNIT ALPHA"/>
    <property type="match status" value="1"/>
</dbReference>
<dbReference type="InterPro" id="IPR011765">
    <property type="entry name" value="Pept_M16_N"/>
</dbReference>
<proteinExistence type="inferred from homology"/>
<feature type="domain" description="Peptidase M16 N-terminal" evidence="2">
    <location>
        <begin position="82"/>
        <end position="210"/>
    </location>
</feature>
<gene>
    <name evidence="4" type="ORF">METZ01_LOCUS12594</name>
</gene>
<sequence length="469" mass="52582">MGVKGADCPGQAGGNRGGQMMPSRGGVLLTMLALMLLVLAGTPARGQEQIFPFPVSVFELDNGLKVVGVDYDSPGIVAYYTVVRTGSRNEVEEGFSGYAHFFEHMMFRGTEKYPTEVYNEIVKRLGADSNAFTTADWTAYHTVASADALETIIDIESDRFLNLSYSVEDYRTEAGAILGEYNLNFSNPVSLLRERLHQLAFTTHPYRHTTIGLLDDIRAMPQHYDYSLQFYDRYYRPNNCVIVVVGDFEQADLERLVTQYYGDWESGSFEPSIPVEPPQMEARADAVTWPNPTLPLMMIGYHAPAFLDDAINMPALDVLSQLLFSQNAPLFRRLYLRDQVVDLLSGGAVDQRDPPLFEIIVRITKPDQTDVVRDAILSEIERFKTEPVDAEVLAETKSAMRYSFARGLNSPGPIAETLGHYLQLTGDPDTVNRVYEQYDAVTASDIRRVANDYFAETNRTVVVLTEERP</sequence>
<dbReference type="GO" id="GO:0046872">
    <property type="term" value="F:metal ion binding"/>
    <property type="evidence" value="ECO:0007669"/>
    <property type="project" value="InterPro"/>
</dbReference>
<dbReference type="Pfam" id="PF05193">
    <property type="entry name" value="Peptidase_M16_C"/>
    <property type="match status" value="1"/>
</dbReference>
<evidence type="ECO:0008006" key="5">
    <source>
        <dbReference type="Google" id="ProtNLM"/>
    </source>
</evidence>
<evidence type="ECO:0000313" key="4">
    <source>
        <dbReference type="EMBL" id="SUZ59740.1"/>
    </source>
</evidence>
<accession>A0A381NYR5</accession>
<evidence type="ECO:0000256" key="1">
    <source>
        <dbReference type="ARBA" id="ARBA00007261"/>
    </source>
</evidence>
<dbReference type="PANTHER" id="PTHR11851">
    <property type="entry name" value="METALLOPROTEASE"/>
    <property type="match status" value="1"/>
</dbReference>
<reference evidence="4" key="1">
    <citation type="submission" date="2018-05" db="EMBL/GenBank/DDBJ databases">
        <authorList>
            <person name="Lanie J.A."/>
            <person name="Ng W.-L."/>
            <person name="Kazmierczak K.M."/>
            <person name="Andrzejewski T.M."/>
            <person name="Davidsen T.M."/>
            <person name="Wayne K.J."/>
            <person name="Tettelin H."/>
            <person name="Glass J.I."/>
            <person name="Rusch D."/>
            <person name="Podicherti R."/>
            <person name="Tsui H.-C.T."/>
            <person name="Winkler M.E."/>
        </authorList>
    </citation>
    <scope>NUCLEOTIDE SEQUENCE</scope>
</reference>
<dbReference type="InterPro" id="IPR050361">
    <property type="entry name" value="MPP/UQCRC_Complex"/>
</dbReference>
<evidence type="ECO:0000259" key="2">
    <source>
        <dbReference type="Pfam" id="PF00675"/>
    </source>
</evidence>
<name>A0A381NYR5_9ZZZZ</name>
<comment type="similarity">
    <text evidence="1">Belongs to the peptidase M16 family.</text>
</comment>
<feature type="domain" description="Peptidase M16 C-terminal" evidence="3">
    <location>
        <begin position="228"/>
        <end position="399"/>
    </location>
</feature>
<dbReference type="AlphaFoldDB" id="A0A381NYR5"/>